<keyword evidence="10" id="KW-0270">Exopolysaccharide synthesis</keyword>
<dbReference type="InterPro" id="IPR003856">
    <property type="entry name" value="LPS_length_determ_N"/>
</dbReference>
<reference evidence="15" key="1">
    <citation type="journal article" date="2013" name="Genome Announc.">
        <title>Complete Chromosome Sequence of Carnobacterium maltaromaticum LMA 28.</title>
        <authorList>
            <person name="Cailliez-Grimal C."/>
            <person name="Chaillou S."/>
            <person name="Anba-Mondoloni J."/>
            <person name="Loux V."/>
            <person name="Afzal M.I."/>
            <person name="Rahman A."/>
            <person name="Kergourlay G."/>
            <person name="Champomier-Verges M.C."/>
            <person name="Zagorec M."/>
            <person name="Dalgaard P."/>
            <person name="Leisner J.J."/>
            <person name="Prevost H."/>
            <person name="Revol-Junelles A.M."/>
            <person name="Borges F."/>
        </authorList>
    </citation>
    <scope>NUCLEOTIDE SEQUENCE</scope>
    <source>
        <strain evidence="15">LMA28</strain>
    </source>
</reference>
<evidence type="ECO:0000256" key="6">
    <source>
        <dbReference type="ARBA" id="ARBA00022692"/>
    </source>
</evidence>
<proteinExistence type="inferred from homology"/>
<feature type="domain" description="Polysaccharide chain length determinant N-terminal" evidence="13">
    <location>
        <begin position="7"/>
        <end position="93"/>
    </location>
</feature>
<comment type="similarity">
    <text evidence="3">Belongs to the CpsC/CapA family.</text>
</comment>
<dbReference type="Proteomes" id="UP000000212">
    <property type="component" value="Chromosome"/>
</dbReference>
<keyword evidence="5" id="KW-1003">Cell membrane</keyword>
<keyword evidence="7" id="KW-0972">Capsule biogenesis/degradation</keyword>
<evidence type="ECO:0000256" key="2">
    <source>
        <dbReference type="ARBA" id="ARBA00005132"/>
    </source>
</evidence>
<comment type="function">
    <text evidence="11">Required for CpsD phosphorylation. Involved in the regulation of capsular polysaccharide biosynthesis. May be part of a complex that directs the coordinated polymerization and export to the cell surface of the capsular polysaccharide.</text>
</comment>
<dbReference type="GO" id="GO:0000271">
    <property type="term" value="P:polysaccharide biosynthetic process"/>
    <property type="evidence" value="ECO:0007669"/>
    <property type="project" value="UniProtKB-KW"/>
</dbReference>
<evidence type="ECO:0000256" key="11">
    <source>
        <dbReference type="ARBA" id="ARBA00045736"/>
    </source>
</evidence>
<evidence type="ECO:0000256" key="8">
    <source>
        <dbReference type="ARBA" id="ARBA00022989"/>
    </source>
</evidence>
<evidence type="ECO:0000256" key="3">
    <source>
        <dbReference type="ARBA" id="ARBA00006683"/>
    </source>
</evidence>
<evidence type="ECO:0000256" key="7">
    <source>
        <dbReference type="ARBA" id="ARBA00022903"/>
    </source>
</evidence>
<accession>K8EU83</accession>
<dbReference type="HOGENOM" id="CLU_1341243_0_0_9"/>
<evidence type="ECO:0000256" key="5">
    <source>
        <dbReference type="ARBA" id="ARBA00022475"/>
    </source>
</evidence>
<evidence type="ECO:0000256" key="1">
    <source>
        <dbReference type="ARBA" id="ARBA00004651"/>
    </source>
</evidence>
<keyword evidence="8 12" id="KW-1133">Transmembrane helix</keyword>
<dbReference type="PANTHER" id="PTHR32309:SF13">
    <property type="entry name" value="FERRIC ENTEROBACTIN TRANSPORT PROTEIN FEPE"/>
    <property type="match status" value="1"/>
</dbReference>
<dbReference type="STRING" id="1234679.BN424_2764"/>
<dbReference type="GO" id="GO:0005886">
    <property type="term" value="C:plasma membrane"/>
    <property type="evidence" value="ECO:0007669"/>
    <property type="project" value="UniProtKB-SubCell"/>
</dbReference>
<feature type="transmembrane region" description="Helical" evidence="12">
    <location>
        <begin position="17"/>
        <end position="34"/>
    </location>
</feature>
<evidence type="ECO:0000259" key="13">
    <source>
        <dbReference type="Pfam" id="PF02706"/>
    </source>
</evidence>
<dbReference type="EMBL" id="HE999757">
    <property type="protein sequence ID" value="CCO12186.2"/>
    <property type="molecule type" value="Genomic_DNA"/>
</dbReference>
<dbReference type="eggNOG" id="COG3944">
    <property type="taxonomic scope" value="Bacteria"/>
</dbReference>
<dbReference type="Pfam" id="PF02706">
    <property type="entry name" value="Wzz"/>
    <property type="match status" value="1"/>
</dbReference>
<dbReference type="GO" id="GO:0004713">
    <property type="term" value="F:protein tyrosine kinase activity"/>
    <property type="evidence" value="ECO:0007669"/>
    <property type="project" value="TreeGrafter"/>
</dbReference>
<comment type="subcellular location">
    <subcellularLocation>
        <location evidence="1">Cell membrane</location>
        <topology evidence="1">Multi-pass membrane protein</topology>
    </subcellularLocation>
</comment>
<dbReference type="AlphaFoldDB" id="K8EU83"/>
<evidence type="ECO:0000256" key="12">
    <source>
        <dbReference type="SAM" id="Phobius"/>
    </source>
</evidence>
<protein>
    <recommendedName>
        <fullName evidence="4">Capsular polysaccharide biosynthesis protein CpsC</fullName>
    </recommendedName>
</protein>
<name>K8EU83_CARML</name>
<evidence type="ECO:0000256" key="4">
    <source>
        <dbReference type="ARBA" id="ARBA00020739"/>
    </source>
</evidence>
<organism evidence="14 15">
    <name type="scientific">Carnobacterium maltaromaticum LMA28</name>
    <dbReference type="NCBI Taxonomy" id="1234679"/>
    <lineage>
        <taxon>Bacteria</taxon>
        <taxon>Bacillati</taxon>
        <taxon>Bacillota</taxon>
        <taxon>Bacilli</taxon>
        <taxon>Lactobacillales</taxon>
        <taxon>Carnobacteriaceae</taxon>
        <taxon>Carnobacterium</taxon>
    </lineage>
</organism>
<dbReference type="PANTHER" id="PTHR32309">
    <property type="entry name" value="TYROSINE-PROTEIN KINASE"/>
    <property type="match status" value="1"/>
</dbReference>
<evidence type="ECO:0000313" key="14">
    <source>
        <dbReference type="EMBL" id="CCO12186.2"/>
    </source>
</evidence>
<evidence type="ECO:0000256" key="9">
    <source>
        <dbReference type="ARBA" id="ARBA00023136"/>
    </source>
</evidence>
<feature type="transmembrane region" description="Helical" evidence="12">
    <location>
        <begin position="177"/>
        <end position="197"/>
    </location>
</feature>
<sequence length="204" mass="22954">MKNNYSFNEVLRLMKKYWFIIVGVFIVCVGIAVIKAMNPIEPTYEATAQAVVSRNDRVDNNGNTVVEMDPGRFWNTVPLLLKSQTFLENVKNKTGYPKDIKKLSEFIDVSNDNNSQIITVKVKYKDSLMAENIANEMINTLKETGQNYTEVKDVEFITKATSSNVLKINNSRPKATIFIGGILGVILGGFSAVMFGYSKNKYKN</sequence>
<dbReference type="InterPro" id="IPR050445">
    <property type="entry name" value="Bact_polysacc_biosynth/exp"/>
</dbReference>
<gene>
    <name evidence="14" type="ORF">BN424_2764</name>
</gene>
<evidence type="ECO:0000313" key="15">
    <source>
        <dbReference type="Proteomes" id="UP000000212"/>
    </source>
</evidence>
<dbReference type="RefSeq" id="WP_015077232.1">
    <property type="nucleotide sequence ID" value="NC_019425.2"/>
</dbReference>
<dbReference type="KEGG" id="cml:BN424_2764"/>
<keyword evidence="15" id="KW-1185">Reference proteome</keyword>
<keyword evidence="6 12" id="KW-0812">Transmembrane</keyword>
<keyword evidence="9 12" id="KW-0472">Membrane</keyword>
<dbReference type="OrthoDB" id="2360475at2"/>
<evidence type="ECO:0000256" key="10">
    <source>
        <dbReference type="ARBA" id="ARBA00023169"/>
    </source>
</evidence>
<comment type="pathway">
    <text evidence="2">Capsule biogenesis; capsule polysaccharide biosynthesis.</text>
</comment>